<evidence type="ECO:0000313" key="2">
    <source>
        <dbReference type="EMBL" id="CAH1209355.1"/>
    </source>
</evidence>
<dbReference type="Proteomes" id="UP000838686">
    <property type="component" value="Unassembled WGS sequence"/>
</dbReference>
<reference evidence="2" key="1">
    <citation type="submission" date="2022-01" db="EMBL/GenBank/DDBJ databases">
        <authorList>
            <person name="Criscuolo A."/>
        </authorList>
    </citation>
    <scope>NUCLEOTIDE SEQUENCE</scope>
    <source>
        <strain evidence="2">CIP111893</strain>
    </source>
</reference>
<evidence type="ECO:0000256" key="1">
    <source>
        <dbReference type="SAM" id="MobiDB-lite"/>
    </source>
</evidence>
<dbReference type="RefSeq" id="WP_236343371.1">
    <property type="nucleotide sequence ID" value="NZ_CAKMMF010000016.1"/>
</dbReference>
<feature type="region of interest" description="Disordered" evidence="1">
    <location>
        <begin position="46"/>
        <end position="72"/>
    </location>
</feature>
<gene>
    <name evidence="2" type="ORF">PAECIP111893_03005</name>
</gene>
<dbReference type="Gene3D" id="3.20.20.80">
    <property type="entry name" value="Glycosidases"/>
    <property type="match status" value="1"/>
</dbReference>
<name>A0ABM9CDL5_9BACL</name>
<dbReference type="InterPro" id="IPR043751">
    <property type="entry name" value="DUF5696"/>
</dbReference>
<comment type="caution">
    <text evidence="2">The sequence shown here is derived from an EMBL/GenBank/DDBJ whole genome shotgun (WGS) entry which is preliminary data.</text>
</comment>
<protein>
    <recommendedName>
        <fullName evidence="4">Glycoside hydrolase family 42 N-terminal domain-containing protein</fullName>
    </recommendedName>
</protein>
<accession>A0ABM9CDL5</accession>
<dbReference type="EMBL" id="CAKMMF010000016">
    <property type="protein sequence ID" value="CAH1209355.1"/>
    <property type="molecule type" value="Genomic_DNA"/>
</dbReference>
<proteinExistence type="predicted"/>
<evidence type="ECO:0008006" key="4">
    <source>
        <dbReference type="Google" id="ProtNLM"/>
    </source>
</evidence>
<organism evidence="2 3">
    <name type="scientific">Paenibacillus plantiphilus</name>
    <dbReference type="NCBI Taxonomy" id="2905650"/>
    <lineage>
        <taxon>Bacteria</taxon>
        <taxon>Bacillati</taxon>
        <taxon>Bacillota</taxon>
        <taxon>Bacilli</taxon>
        <taxon>Bacillales</taxon>
        <taxon>Paenibacillaceae</taxon>
        <taxon>Paenibacillus</taxon>
    </lineage>
</organism>
<keyword evidence="3" id="KW-1185">Reference proteome</keyword>
<sequence>MKTLKRWPLRAVLSTLGLALLGLFLLWISGASGTRAEIGAKPLNNEKSKTVNTSSLSLSAPAGEPMKPALPDEGRFKLAGENERLRLYVDPATAHFKVESRTSSRIWRSYPNPEHWESETIAGTWRNNLLSPIMAEYIDASSSKSQSKLTNWMEEGSVQEGFELFDGGFRITFQFARTGFAVPIEVRLHKDYVETKVLDEGIAEGALSLLNLKLYPMFGAEPSVGQEGYLFIPDGPGALVTFKEEPGTQDKPLYREPLYGPDAAFYNEPTARNEVKMPVFGIKSGEQAFLAVITGGDAYAKLFAAPAGSLGVSNWAAAEWQYRIKFFQSTNGQGTEGFYTFSEQRFKTPERSIRYYPLEAEAGDYVGMAAKYRTYLTESFGLARIEPKKAEIPMYIDVIGADLREGFLWDDYIVGTTTDQASAMLARFHSLGIANMTVHYGGWQRWGYSSFGGLFPVDSRIGGNSGMKEFIEQAHKLQAAVYLEANYSLNNSGRGGFWSRNDGLRNMAGTLQTVHNRVSREDIPLVSPLYGEQEGNADMEEYRALGADGILFAGGIGSGLSTDYNSRYRAGRDEVAASQQSLIGKSRSELGGASVVDGSFYALKGGASHLHRLTDDYSYDLFIDEAVPFAQIALHGLVTYSSDWVNVDAGSREDFLRGIEYGAYPSFVFTAAESGDFKNAYTIWYYSMHAADWEEEAARLYRRYNEALGAVQGQYIIGHRSLAPGVKETIYEGGHTVIVNYNAEPYQGEGFAVPAEDFIVKRGEEGA</sequence>
<dbReference type="Pfam" id="PF18952">
    <property type="entry name" value="DUF5696"/>
    <property type="match status" value="1"/>
</dbReference>
<evidence type="ECO:0000313" key="3">
    <source>
        <dbReference type="Proteomes" id="UP000838686"/>
    </source>
</evidence>